<gene>
    <name evidence="2" type="ORF">A9D12_06210</name>
</gene>
<name>A0A192D4B3_9SPHN</name>
<protein>
    <recommendedName>
        <fullName evidence="4">DUF4402 domain-containing protein</fullName>
    </recommendedName>
</protein>
<keyword evidence="1" id="KW-0732">Signal</keyword>
<accession>A0A192D4B3</accession>
<organism evidence="2 3">
    <name type="scientific">Erythrobacter neustonensis</name>
    <dbReference type="NCBI Taxonomy" id="1112"/>
    <lineage>
        <taxon>Bacteria</taxon>
        <taxon>Pseudomonadati</taxon>
        <taxon>Pseudomonadota</taxon>
        <taxon>Alphaproteobacteria</taxon>
        <taxon>Sphingomonadales</taxon>
        <taxon>Erythrobacteraceae</taxon>
        <taxon>Erythrobacter/Porphyrobacter group</taxon>
        <taxon>Erythrobacter</taxon>
    </lineage>
</organism>
<reference evidence="2 3" key="1">
    <citation type="submission" date="2016-05" db="EMBL/GenBank/DDBJ databases">
        <title>Compelete Genome Sequence of Bacteriochlorophyll-Synthesizing Bacterium Porphyrobacter neustonensis DSM 9434.</title>
        <authorList>
            <person name="Shi X.-L."/>
            <person name="Wu Y.-H."/>
            <person name="Cheng H."/>
            <person name="Xu L."/>
            <person name="Zhang X.-Q."/>
            <person name="Wang C.-S."/>
            <person name="Xu X.-W."/>
        </authorList>
    </citation>
    <scope>NUCLEOTIDE SEQUENCE [LARGE SCALE GENOMIC DNA]</scope>
    <source>
        <strain evidence="2 3">DSM 9434</strain>
    </source>
</reference>
<evidence type="ECO:0000313" key="2">
    <source>
        <dbReference type="EMBL" id="ANK12609.1"/>
    </source>
</evidence>
<proteinExistence type="predicted"/>
<dbReference type="KEGG" id="pns:A9D12_06210"/>
<keyword evidence="3" id="KW-1185">Reference proteome</keyword>
<dbReference type="AlphaFoldDB" id="A0A192D4B3"/>
<evidence type="ECO:0008006" key="4">
    <source>
        <dbReference type="Google" id="ProtNLM"/>
    </source>
</evidence>
<evidence type="ECO:0000256" key="1">
    <source>
        <dbReference type="SAM" id="SignalP"/>
    </source>
</evidence>
<evidence type="ECO:0000313" key="3">
    <source>
        <dbReference type="Proteomes" id="UP000078263"/>
    </source>
</evidence>
<feature type="signal peptide" evidence="1">
    <location>
        <begin position="1"/>
        <end position="43"/>
    </location>
</feature>
<dbReference type="Proteomes" id="UP000078263">
    <property type="component" value="Chromosome"/>
</dbReference>
<dbReference type="EMBL" id="CP016033">
    <property type="protein sequence ID" value="ANK12609.1"/>
    <property type="molecule type" value="Genomic_DNA"/>
</dbReference>
<sequence length="277" mass="28331">MWVANIGANAKPKGIFERGNTTMKSALYLVAATAALIATGAQAQSHTSTRVQFNNPVLGATNIDTPFTFGEALAGAANNGLLLFNIGTRITTTSTAADDTEAATPTVANTFTLTGTVNRDCSFYAGNTAAARSIDFGVIGVRTGNNENVNAAFEMAGPATANVQTLTAGCNTNNAVEVSKDDIRGMVNANPGGYDTDEFQANIPYSVTATWTGVGLNAVTAGTSQTLTVAGNANAGSLQQGAWRSAMNIAFNAPAITDRGLVAGTYTGTTTVTLRAL</sequence>
<feature type="chain" id="PRO_5008251738" description="DUF4402 domain-containing protein" evidence="1">
    <location>
        <begin position="44"/>
        <end position="277"/>
    </location>
</feature>